<proteinExistence type="predicted"/>
<dbReference type="EMBL" id="FKIF01000010">
    <property type="protein sequence ID" value="SAI74601.1"/>
    <property type="molecule type" value="Genomic_DNA"/>
</dbReference>
<dbReference type="Pfam" id="PF23771">
    <property type="entry name" value="DUF7168"/>
    <property type="match status" value="1"/>
</dbReference>
<protein>
    <submittedName>
        <fullName evidence="3">Protein of uncharacterized function (DUF2786)</fullName>
    </submittedName>
</protein>
<evidence type="ECO:0000313" key="4">
    <source>
        <dbReference type="Proteomes" id="UP000076848"/>
    </source>
</evidence>
<dbReference type="AlphaFoldDB" id="A0A157SW83"/>
<dbReference type="OrthoDB" id="7275531at2"/>
<accession>A0A157SW83</accession>
<keyword evidence="4" id="KW-1185">Reference proteome</keyword>
<dbReference type="Proteomes" id="UP000076848">
    <property type="component" value="Unassembled WGS sequence"/>
</dbReference>
<feature type="domain" description="DUF7168" evidence="2">
    <location>
        <begin position="49"/>
        <end position="190"/>
    </location>
</feature>
<sequence>MDKDDIFRKIEKCLSLAKSSEPAEAAAAMRQAQALMREHSVSELEVTAASVREKIVMAGALKPSRYEADLASLVASAFGCELILVGAGALSGSRAMWLLVGCPPGVDVAQYTLHVLMRLMARARRDHIKTKLKRCRQKSKTVRADAFCLGWVDAVSTLISHMEATAHQKTAIEAHMQLKHPNLGNFTPRSRDAGVRGWADRAAGRRAGNDVQLHQGVGARAAPLMLGYGE</sequence>
<dbReference type="PIRSF" id="PIRSF028111">
    <property type="entry name" value="UCP028111"/>
    <property type="match status" value="1"/>
</dbReference>
<dbReference type="InterPro" id="IPR024498">
    <property type="entry name" value="DUF2786"/>
</dbReference>
<reference evidence="3 4" key="1">
    <citation type="submission" date="2016-04" db="EMBL/GenBank/DDBJ databases">
        <authorList>
            <consortium name="Pathogen Informatics"/>
        </authorList>
    </citation>
    <scope>NUCLEOTIDE SEQUENCE [LARGE SCALE GENOMIC DNA]</scope>
    <source>
        <strain evidence="3 4">H050680373</strain>
    </source>
</reference>
<dbReference type="STRING" id="288768.SAMEA3906486_05318"/>
<dbReference type="RefSeq" id="WP_066134069.1">
    <property type="nucleotide sequence ID" value="NZ_FKIF01000010.1"/>
</dbReference>
<evidence type="ECO:0000313" key="3">
    <source>
        <dbReference type="EMBL" id="SAI74601.1"/>
    </source>
</evidence>
<feature type="domain" description="DUF2786" evidence="1">
    <location>
        <begin position="7"/>
        <end position="42"/>
    </location>
</feature>
<organism evidence="3 4">
    <name type="scientific">Bordetella ansorpii</name>
    <dbReference type="NCBI Taxonomy" id="288768"/>
    <lineage>
        <taxon>Bacteria</taxon>
        <taxon>Pseudomonadati</taxon>
        <taxon>Pseudomonadota</taxon>
        <taxon>Betaproteobacteria</taxon>
        <taxon>Burkholderiales</taxon>
        <taxon>Alcaligenaceae</taxon>
        <taxon>Bordetella</taxon>
    </lineage>
</organism>
<dbReference type="InterPro" id="IPR055592">
    <property type="entry name" value="DUF7168"/>
</dbReference>
<dbReference type="Pfam" id="PF10979">
    <property type="entry name" value="DUF2786"/>
    <property type="match status" value="1"/>
</dbReference>
<evidence type="ECO:0000259" key="1">
    <source>
        <dbReference type="Pfam" id="PF10979"/>
    </source>
</evidence>
<evidence type="ECO:0000259" key="2">
    <source>
        <dbReference type="Pfam" id="PF23771"/>
    </source>
</evidence>
<dbReference type="InterPro" id="IPR016868">
    <property type="entry name" value="Phage_B3_Orf5"/>
</dbReference>
<gene>
    <name evidence="3" type="ORF">SAMEA3906486_05318</name>
</gene>
<name>A0A157SW83_9BORD</name>